<keyword evidence="6 12" id="KW-0862">Zinc</keyword>
<keyword evidence="17" id="KW-1185">Reference proteome</keyword>
<feature type="domain" description="C2H2-type" evidence="14">
    <location>
        <begin position="429"/>
        <end position="456"/>
    </location>
</feature>
<keyword evidence="8" id="KW-0238">DNA-binding</keyword>
<keyword evidence="7" id="KW-0805">Transcription regulation</keyword>
<dbReference type="Proteomes" id="UP000625711">
    <property type="component" value="Unassembled WGS sequence"/>
</dbReference>
<feature type="domain" description="C2H2-type" evidence="14">
    <location>
        <begin position="485"/>
        <end position="512"/>
    </location>
</feature>
<comment type="caution">
    <text evidence="16">The sequence shown here is derived from an EMBL/GenBank/DDBJ whole genome shotgun (WGS) entry which is preliminary data.</text>
</comment>
<dbReference type="Pfam" id="PF13912">
    <property type="entry name" value="zf-C2H2_6"/>
    <property type="match status" value="1"/>
</dbReference>
<evidence type="ECO:0000256" key="3">
    <source>
        <dbReference type="ARBA" id="ARBA00022723"/>
    </source>
</evidence>
<dbReference type="PANTHER" id="PTHR23226">
    <property type="entry name" value="ZINC FINGER AND SCAN DOMAIN-CONTAINING"/>
    <property type="match status" value="1"/>
</dbReference>
<feature type="binding site" evidence="12">
    <location>
        <position position="61"/>
    </location>
    <ligand>
        <name>Zn(2+)</name>
        <dbReference type="ChEBI" id="CHEBI:29105"/>
    </ligand>
</feature>
<dbReference type="PROSITE" id="PS00028">
    <property type="entry name" value="ZINC_FINGER_C2H2_1"/>
    <property type="match status" value="10"/>
</dbReference>
<dbReference type="SMART" id="SM00868">
    <property type="entry name" value="zf-AD"/>
    <property type="match status" value="1"/>
</dbReference>
<dbReference type="PROSITE" id="PS51915">
    <property type="entry name" value="ZAD"/>
    <property type="match status" value="1"/>
</dbReference>
<dbReference type="SUPFAM" id="SSF57716">
    <property type="entry name" value="Glucocorticoid receptor-like (DNA-binding domain)"/>
    <property type="match status" value="1"/>
</dbReference>
<dbReference type="Pfam" id="PF07776">
    <property type="entry name" value="zf-AD"/>
    <property type="match status" value="1"/>
</dbReference>
<evidence type="ECO:0000259" key="14">
    <source>
        <dbReference type="PROSITE" id="PS50157"/>
    </source>
</evidence>
<proteinExistence type="inferred from homology"/>
<evidence type="ECO:0000256" key="12">
    <source>
        <dbReference type="PROSITE-ProRule" id="PRU01263"/>
    </source>
</evidence>
<feature type="domain" description="C2H2-type" evidence="14">
    <location>
        <begin position="457"/>
        <end position="484"/>
    </location>
</feature>
<evidence type="ECO:0000256" key="10">
    <source>
        <dbReference type="ARBA" id="ARBA00023242"/>
    </source>
</evidence>
<keyword evidence="3 12" id="KW-0479">Metal-binding</keyword>
<evidence type="ECO:0000256" key="4">
    <source>
        <dbReference type="ARBA" id="ARBA00022737"/>
    </source>
</evidence>
<keyword evidence="4" id="KW-0677">Repeat</keyword>
<feature type="domain" description="ZAD" evidence="15">
    <location>
        <begin position="5"/>
        <end position="85"/>
    </location>
</feature>
<feature type="domain" description="C2H2-type" evidence="14">
    <location>
        <begin position="302"/>
        <end position="329"/>
    </location>
</feature>
<dbReference type="GO" id="GO:0005634">
    <property type="term" value="C:nucleus"/>
    <property type="evidence" value="ECO:0007669"/>
    <property type="project" value="UniProtKB-SubCell"/>
</dbReference>
<evidence type="ECO:0000256" key="1">
    <source>
        <dbReference type="ARBA" id="ARBA00004123"/>
    </source>
</evidence>
<dbReference type="Pfam" id="PF00096">
    <property type="entry name" value="zf-C2H2"/>
    <property type="match status" value="8"/>
</dbReference>
<feature type="domain" description="C2H2-type" evidence="14">
    <location>
        <begin position="274"/>
        <end position="301"/>
    </location>
</feature>
<feature type="domain" description="C2H2-type" evidence="14">
    <location>
        <begin position="513"/>
        <end position="540"/>
    </location>
</feature>
<feature type="domain" description="C2H2-type" evidence="14">
    <location>
        <begin position="330"/>
        <end position="357"/>
    </location>
</feature>
<feature type="compositionally biased region" description="Basic and acidic residues" evidence="13">
    <location>
        <begin position="207"/>
        <end position="223"/>
    </location>
</feature>
<dbReference type="FunFam" id="3.30.160.60:FF:000759">
    <property type="entry name" value="zinc finger protein 16"/>
    <property type="match status" value="1"/>
</dbReference>
<dbReference type="SMART" id="SM00355">
    <property type="entry name" value="ZnF_C2H2"/>
    <property type="match status" value="11"/>
</dbReference>
<dbReference type="Gene3D" id="3.40.1800.20">
    <property type="match status" value="1"/>
</dbReference>
<gene>
    <name evidence="16" type="ORF">GWI33_012282</name>
</gene>
<dbReference type="PANTHER" id="PTHR23226:SF416">
    <property type="entry name" value="FI01424P"/>
    <property type="match status" value="1"/>
</dbReference>
<dbReference type="InterPro" id="IPR012934">
    <property type="entry name" value="Znf_AD"/>
</dbReference>
<feature type="binding site" evidence="12">
    <location>
        <position position="7"/>
    </location>
    <ligand>
        <name>Zn(2+)</name>
        <dbReference type="ChEBI" id="CHEBI:29105"/>
    </ligand>
</feature>
<dbReference type="FunFam" id="3.30.160.60:FF:000624">
    <property type="entry name" value="zinc finger protein 697"/>
    <property type="match status" value="1"/>
</dbReference>
<feature type="domain" description="C2H2-type" evidence="14">
    <location>
        <begin position="386"/>
        <end position="413"/>
    </location>
</feature>
<feature type="domain" description="C2H2-type" evidence="14">
    <location>
        <begin position="246"/>
        <end position="273"/>
    </location>
</feature>
<dbReference type="InterPro" id="IPR013087">
    <property type="entry name" value="Znf_C2H2_type"/>
</dbReference>
<dbReference type="Gene3D" id="3.30.160.60">
    <property type="entry name" value="Classic Zinc Finger"/>
    <property type="match status" value="11"/>
</dbReference>
<dbReference type="SUPFAM" id="SSF57667">
    <property type="entry name" value="beta-beta-alpha zinc fingers"/>
    <property type="match status" value="5"/>
</dbReference>
<evidence type="ECO:0000313" key="17">
    <source>
        <dbReference type="Proteomes" id="UP000625711"/>
    </source>
</evidence>
<dbReference type="FunFam" id="3.30.160.60:FF:001397">
    <property type="entry name" value="Datilografo, isoform A"/>
    <property type="match status" value="1"/>
</dbReference>
<dbReference type="GO" id="GO:0000981">
    <property type="term" value="F:DNA-binding transcription factor activity, RNA polymerase II-specific"/>
    <property type="evidence" value="ECO:0007669"/>
    <property type="project" value="TreeGrafter"/>
</dbReference>
<dbReference type="EMBL" id="JAACXV010011636">
    <property type="protein sequence ID" value="KAF7275002.1"/>
    <property type="molecule type" value="Genomic_DNA"/>
</dbReference>
<evidence type="ECO:0000256" key="7">
    <source>
        <dbReference type="ARBA" id="ARBA00023015"/>
    </source>
</evidence>
<evidence type="ECO:0000256" key="11">
    <source>
        <dbReference type="PROSITE-ProRule" id="PRU00042"/>
    </source>
</evidence>
<evidence type="ECO:0000256" key="5">
    <source>
        <dbReference type="ARBA" id="ARBA00022771"/>
    </source>
</evidence>
<feature type="binding site" evidence="12">
    <location>
        <position position="10"/>
    </location>
    <ligand>
        <name>Zn(2+)</name>
        <dbReference type="ChEBI" id="CHEBI:29105"/>
    </ligand>
</feature>
<evidence type="ECO:0000256" key="9">
    <source>
        <dbReference type="ARBA" id="ARBA00023163"/>
    </source>
</evidence>
<accession>A0A834I9J6</accession>
<dbReference type="InterPro" id="IPR036236">
    <property type="entry name" value="Znf_C2H2_sf"/>
</dbReference>
<keyword evidence="5 11" id="KW-0863">Zinc-finger</keyword>
<organism evidence="16 17">
    <name type="scientific">Rhynchophorus ferrugineus</name>
    <name type="common">Red palm weevil</name>
    <name type="synonym">Curculio ferrugineus</name>
    <dbReference type="NCBI Taxonomy" id="354439"/>
    <lineage>
        <taxon>Eukaryota</taxon>
        <taxon>Metazoa</taxon>
        <taxon>Ecdysozoa</taxon>
        <taxon>Arthropoda</taxon>
        <taxon>Hexapoda</taxon>
        <taxon>Insecta</taxon>
        <taxon>Pterygota</taxon>
        <taxon>Neoptera</taxon>
        <taxon>Endopterygota</taxon>
        <taxon>Coleoptera</taxon>
        <taxon>Polyphaga</taxon>
        <taxon>Cucujiformia</taxon>
        <taxon>Curculionidae</taxon>
        <taxon>Dryophthorinae</taxon>
        <taxon>Rhynchophorus</taxon>
    </lineage>
</organism>
<keyword evidence="10" id="KW-0539">Nucleus</keyword>
<dbReference type="GO" id="GO:0000978">
    <property type="term" value="F:RNA polymerase II cis-regulatory region sequence-specific DNA binding"/>
    <property type="evidence" value="ECO:0007669"/>
    <property type="project" value="TreeGrafter"/>
</dbReference>
<dbReference type="AlphaFoldDB" id="A0A834I9J6"/>
<dbReference type="FunFam" id="3.30.160.60:FF:000264">
    <property type="entry name" value="Zinc finger protein 236"/>
    <property type="match status" value="1"/>
</dbReference>
<evidence type="ECO:0000256" key="8">
    <source>
        <dbReference type="ARBA" id="ARBA00023125"/>
    </source>
</evidence>
<protein>
    <submittedName>
        <fullName evidence="16">Uncharacterized protein</fullName>
    </submittedName>
</protein>
<keyword evidence="9" id="KW-0804">Transcription</keyword>
<feature type="region of interest" description="Disordered" evidence="13">
    <location>
        <begin position="200"/>
        <end position="229"/>
    </location>
</feature>
<evidence type="ECO:0000313" key="16">
    <source>
        <dbReference type="EMBL" id="KAF7275002.1"/>
    </source>
</evidence>
<comment type="subcellular location">
    <subcellularLocation>
        <location evidence="1">Nucleus</location>
    </subcellularLocation>
</comment>
<feature type="domain" description="C2H2-type" evidence="14">
    <location>
        <begin position="358"/>
        <end position="385"/>
    </location>
</feature>
<dbReference type="FunFam" id="3.30.160.60:FF:001480">
    <property type="entry name" value="Si:cabz01071911.3"/>
    <property type="match status" value="1"/>
</dbReference>
<evidence type="ECO:0000259" key="15">
    <source>
        <dbReference type="PROSITE" id="PS51915"/>
    </source>
</evidence>
<evidence type="ECO:0000256" key="6">
    <source>
        <dbReference type="ARBA" id="ARBA00022833"/>
    </source>
</evidence>
<sequence>MDQIKLCRTCLSDHIPTNSVFSHLESEELYGNTTYSDILMRLTSLKILKNDGLPQNICKNCQKQINNAFQFSKACERSNSILLNLLNKEDVKLEAKLEANDIEKSVTVKAEDVDLVSSDLIDVRLESGLRKNDTDTEENDKSTILQPVRYICSLCNKTYKFQKNLERHKCHKNQFLNDNKNQNSNELMCYKPTENVSKTDQTNQTIFKEKRNKDSDDSSHGDNVEFDNIDTAATEQESEDDFVMDYSCDICSKTFKFRSLLNMHKRTHFKERPFLCSICGKGFADKYGLRSHSITHSEKKPYTCNFCQSNFRTQGALKVHVRVHTGEKPYSCKECNKSFRQSANLIQHERIHSGEKPFECQICQKKFNHSGKLKVHFRTHSGERPFGCPHCNRYFAVKDTLKKHLWTHTGGRPFKYKKSKSASEIIPKYPCDICNKMFKYKANLISHKRTHTNEKPYLCSTCGKVFAEKHGLKVHLNIHTGEKPFTCKICDSRFSAPTALTIHMRRHTGVKPYNCNVCGKSFFQASNLISHKRTHTGEKPYECNLCFKK</sequence>
<dbReference type="FunFam" id="3.30.160.60:FF:000744">
    <property type="entry name" value="zinc finger E-box-binding homeobox 1"/>
    <property type="match status" value="1"/>
</dbReference>
<name>A0A834I9J6_RHYFE</name>
<comment type="similarity">
    <text evidence="2">Belongs to the krueppel C2H2-type zinc-finger protein family.</text>
</comment>
<dbReference type="GO" id="GO:0008270">
    <property type="term" value="F:zinc ion binding"/>
    <property type="evidence" value="ECO:0007669"/>
    <property type="project" value="UniProtKB-UniRule"/>
</dbReference>
<dbReference type="PROSITE" id="PS50157">
    <property type="entry name" value="ZINC_FINGER_C2H2_2"/>
    <property type="match status" value="10"/>
</dbReference>
<evidence type="ECO:0000256" key="2">
    <source>
        <dbReference type="ARBA" id="ARBA00006991"/>
    </source>
</evidence>
<reference evidence="16" key="1">
    <citation type="submission" date="2020-08" db="EMBL/GenBank/DDBJ databases">
        <title>Genome sequencing and assembly of the red palm weevil Rhynchophorus ferrugineus.</title>
        <authorList>
            <person name="Dias G.B."/>
            <person name="Bergman C.M."/>
            <person name="Manee M."/>
        </authorList>
    </citation>
    <scope>NUCLEOTIDE SEQUENCE</scope>
    <source>
        <strain evidence="16">AA-2017</strain>
        <tissue evidence="16">Whole larva</tissue>
    </source>
</reference>
<dbReference type="FunFam" id="3.30.160.60:FF:002343">
    <property type="entry name" value="Zinc finger protein 33A"/>
    <property type="match status" value="1"/>
</dbReference>
<dbReference type="FunFam" id="3.30.160.60:FF:001270">
    <property type="entry name" value="zinc finger protein 583 isoform X1"/>
    <property type="match status" value="1"/>
</dbReference>
<feature type="binding site" evidence="12">
    <location>
        <position position="58"/>
    </location>
    <ligand>
        <name>Zn(2+)</name>
        <dbReference type="ChEBI" id="CHEBI:29105"/>
    </ligand>
</feature>
<dbReference type="FunFam" id="3.30.160.60:FF:001498">
    <property type="entry name" value="Zinc finger protein 404"/>
    <property type="match status" value="1"/>
</dbReference>
<evidence type="ECO:0000256" key="13">
    <source>
        <dbReference type="SAM" id="MobiDB-lite"/>
    </source>
</evidence>
<dbReference type="OrthoDB" id="6731593at2759"/>
<dbReference type="Pfam" id="PF13894">
    <property type="entry name" value="zf-C2H2_4"/>
    <property type="match status" value="1"/>
</dbReference>